<reference evidence="2" key="2">
    <citation type="journal article" date="2015" name="Fish Shellfish Immunol.">
        <title>Early steps in the European eel (Anguilla anguilla)-Vibrio vulnificus interaction in the gills: Role of the RtxA13 toxin.</title>
        <authorList>
            <person name="Callol A."/>
            <person name="Pajuelo D."/>
            <person name="Ebbesson L."/>
            <person name="Teles M."/>
            <person name="MacKenzie S."/>
            <person name="Amaro C."/>
        </authorList>
    </citation>
    <scope>NUCLEOTIDE SEQUENCE</scope>
</reference>
<keyword evidence="1" id="KW-0472">Membrane</keyword>
<proteinExistence type="predicted"/>
<reference evidence="2" key="1">
    <citation type="submission" date="2014-11" db="EMBL/GenBank/DDBJ databases">
        <authorList>
            <person name="Amaro Gonzalez C."/>
        </authorList>
    </citation>
    <scope>NUCLEOTIDE SEQUENCE</scope>
</reference>
<evidence type="ECO:0000313" key="2">
    <source>
        <dbReference type="EMBL" id="JAI05184.1"/>
    </source>
</evidence>
<sequence length="62" mass="7719">MIFFLLNLNFPFLVLCTLCFYYKVESIKQQQYTYLQNGERKKYKLVPSPFTLCLYLYFLWFH</sequence>
<protein>
    <submittedName>
        <fullName evidence="2">Uncharacterized protein</fullName>
    </submittedName>
</protein>
<keyword evidence="1" id="KW-0812">Transmembrane</keyword>
<evidence type="ECO:0000256" key="1">
    <source>
        <dbReference type="SAM" id="Phobius"/>
    </source>
</evidence>
<keyword evidence="1" id="KW-1133">Transmembrane helix</keyword>
<name>A0A0E9XU13_ANGAN</name>
<feature type="transmembrane region" description="Helical" evidence="1">
    <location>
        <begin position="6"/>
        <end position="24"/>
    </location>
</feature>
<dbReference type="AlphaFoldDB" id="A0A0E9XU13"/>
<dbReference type="EMBL" id="GBXM01003394">
    <property type="protein sequence ID" value="JAI05184.1"/>
    <property type="molecule type" value="Transcribed_RNA"/>
</dbReference>
<feature type="transmembrane region" description="Helical" evidence="1">
    <location>
        <begin position="45"/>
        <end position="61"/>
    </location>
</feature>
<organism evidence="2">
    <name type="scientific">Anguilla anguilla</name>
    <name type="common">European freshwater eel</name>
    <name type="synonym">Muraena anguilla</name>
    <dbReference type="NCBI Taxonomy" id="7936"/>
    <lineage>
        <taxon>Eukaryota</taxon>
        <taxon>Metazoa</taxon>
        <taxon>Chordata</taxon>
        <taxon>Craniata</taxon>
        <taxon>Vertebrata</taxon>
        <taxon>Euteleostomi</taxon>
        <taxon>Actinopterygii</taxon>
        <taxon>Neopterygii</taxon>
        <taxon>Teleostei</taxon>
        <taxon>Anguilliformes</taxon>
        <taxon>Anguillidae</taxon>
        <taxon>Anguilla</taxon>
    </lineage>
</organism>
<accession>A0A0E9XU13</accession>